<sequence length="511" mass="57117">MLSGGREAVKTVWQTANLVRKEGFGAAVRSSIEDPADWAEVERPDLARVTPDGRVVILFSDIEESTALDERIGDRTWVKLIGAHDKLVHELVRRWSGHMVTSQGDGFMIAFSRAEQAVRCGIDVQDALRKSAKRKRNQGIRVRIGIHTGRSVRRGDDLFGRNVAMAARVARQAVGGQIAGKRTGARRRQRLCRYPFRQLSPVLGRRGTRAGPGLITVDVGFGQPLVQSGPHLVGRVGTSFPLIARHQGSTRDDAGDTGQPDPLPHVAHPDRLYPPMVHGVDPSTLTLDRALNETRTGDLWLFRGRSRPDRAIQTLTNAPVNHVGMTVAIDDLPPLIWHAELGDKLLDVWTGTNHRGVQLNDARQVVRQWTGRYRQRCWLRQLTPHANRDQEDKLLRVIARMNGTPFPTTARLTGRWLRGRLPTLNDWLRGIPVLDRKVREQTQRRKQQQRTMGLATAYCAETVAITYEEMGLLVTDKDAHWFDPGKFWSGDSLPLAPGYRLGHEIAVDVGG</sequence>
<dbReference type="InterPro" id="IPR050697">
    <property type="entry name" value="Adenylyl/Guanylyl_Cyclase_3/4"/>
</dbReference>
<dbReference type="EMBL" id="HE572590">
    <property type="protein sequence ID" value="CCC43465.1"/>
    <property type="molecule type" value="Genomic_DNA"/>
</dbReference>
<dbReference type="AlphaFoldDB" id="A0AB72XIM5"/>
<dbReference type="SMART" id="SM00044">
    <property type="entry name" value="CYCc"/>
    <property type="match status" value="1"/>
</dbReference>
<name>A0AB72XIM5_MYCCP</name>
<dbReference type="GO" id="GO:0004016">
    <property type="term" value="F:adenylate cyclase activity"/>
    <property type="evidence" value="ECO:0007669"/>
    <property type="project" value="UniProtKB-ARBA"/>
</dbReference>
<dbReference type="KEGG" id="mce:MCAN_11291"/>
<dbReference type="PANTHER" id="PTHR43081:SF1">
    <property type="entry name" value="ADENYLATE CYCLASE, TERMINAL-DIFFERENTIATION SPECIFIC"/>
    <property type="match status" value="1"/>
</dbReference>
<evidence type="ECO:0000259" key="3">
    <source>
        <dbReference type="PROSITE" id="PS50125"/>
    </source>
</evidence>
<feature type="region of interest" description="Disordered" evidence="2">
    <location>
        <begin position="247"/>
        <end position="266"/>
    </location>
</feature>
<evidence type="ECO:0000313" key="4">
    <source>
        <dbReference type="EMBL" id="CCC43465.1"/>
    </source>
</evidence>
<dbReference type="Gene3D" id="3.30.70.1230">
    <property type="entry name" value="Nucleotide cyclase"/>
    <property type="match status" value="1"/>
</dbReference>
<proteinExistence type="inferred from homology"/>
<reference evidence="4 5" key="2">
    <citation type="journal article" date="2013" name="Nat. Genet.">
        <title>Genomic analysis of smooth tubercle bacilli provides insights into ancestry and pathoadaptation of Mycobacterium tuberculosis.</title>
        <authorList>
            <person name="Supply P."/>
            <person name="Marceau M."/>
            <person name="Mangenot S."/>
            <person name="Roche D."/>
            <person name="Rouanet C."/>
            <person name="Khanna V."/>
            <person name="Majlessi L."/>
            <person name="Criscuolo A."/>
            <person name="Tap J."/>
            <person name="Pawlik A."/>
            <person name="Fiette L."/>
            <person name="Orgeur M."/>
            <person name="Fabre M."/>
            <person name="Parmentier C."/>
            <person name="Frigui W."/>
            <person name="Simeone R."/>
            <person name="Boritsch E.C."/>
            <person name="Debrie A.S."/>
            <person name="Willery E."/>
            <person name="Walker D."/>
            <person name="Quail M.A."/>
            <person name="Ma L."/>
            <person name="Bouchier C."/>
            <person name="Salvignol G."/>
            <person name="Sayes F."/>
            <person name="Cascioferro A."/>
            <person name="Seemann T."/>
            <person name="Barbe V."/>
            <person name="Locht C."/>
            <person name="Gutierrez M.C."/>
            <person name="Leclerc C."/>
            <person name="Bentley S.D."/>
            <person name="Stinear T.P."/>
            <person name="Brisse S."/>
            <person name="Medigue C."/>
            <person name="Parkhill J."/>
            <person name="Cruveiller S."/>
            <person name="Brosch R."/>
        </authorList>
    </citation>
    <scope>NUCLEOTIDE SEQUENCE [LARGE SCALE GENOMIC DNA]</scope>
    <source>
        <strain evidence="4 5">CIPT 140010059</strain>
    </source>
</reference>
<dbReference type="Proteomes" id="UP000008896">
    <property type="component" value="Chromosome"/>
</dbReference>
<dbReference type="Gene3D" id="3.90.1720.10">
    <property type="entry name" value="endopeptidase domain like (from Nostoc punctiforme)"/>
    <property type="match status" value="1"/>
</dbReference>
<protein>
    <submittedName>
        <fullName evidence="4">Adenylate and guanylate cyclase catalytic domain protein</fullName>
    </submittedName>
</protein>
<evidence type="ECO:0000256" key="1">
    <source>
        <dbReference type="ARBA" id="ARBA00005381"/>
    </source>
</evidence>
<comment type="similarity">
    <text evidence="1">Belongs to the adenylyl cyclase class-3 family.</text>
</comment>
<dbReference type="CDD" id="cd07302">
    <property type="entry name" value="CHD"/>
    <property type="match status" value="1"/>
</dbReference>
<dbReference type="PROSITE" id="PS50125">
    <property type="entry name" value="GUANYLATE_CYCLASE_2"/>
    <property type="match status" value="1"/>
</dbReference>
<dbReference type="GO" id="GO:0035556">
    <property type="term" value="P:intracellular signal transduction"/>
    <property type="evidence" value="ECO:0007669"/>
    <property type="project" value="InterPro"/>
</dbReference>
<gene>
    <name evidence="4" type="ordered locus">MCAN_11291</name>
</gene>
<dbReference type="SUPFAM" id="SSF55073">
    <property type="entry name" value="Nucleotide cyclase"/>
    <property type="match status" value="1"/>
</dbReference>
<dbReference type="PANTHER" id="PTHR43081">
    <property type="entry name" value="ADENYLATE CYCLASE, TERMINAL-DIFFERENTIATION SPECIFIC-RELATED"/>
    <property type="match status" value="1"/>
</dbReference>
<organism evidence="4 5">
    <name type="scientific">Mycobacterium canettii (strain CIPT 140010059)</name>
    <dbReference type="NCBI Taxonomy" id="1048245"/>
    <lineage>
        <taxon>Bacteria</taxon>
        <taxon>Bacillati</taxon>
        <taxon>Actinomycetota</taxon>
        <taxon>Actinomycetes</taxon>
        <taxon>Mycobacteriales</taxon>
        <taxon>Mycobacteriaceae</taxon>
        <taxon>Mycobacterium</taxon>
        <taxon>Mycobacterium tuberculosis complex</taxon>
    </lineage>
</organism>
<dbReference type="GO" id="GO:0009190">
    <property type="term" value="P:cyclic nucleotide biosynthetic process"/>
    <property type="evidence" value="ECO:0007669"/>
    <property type="project" value="InterPro"/>
</dbReference>
<dbReference type="InterPro" id="IPR001054">
    <property type="entry name" value="A/G_cyclase"/>
</dbReference>
<evidence type="ECO:0000256" key="2">
    <source>
        <dbReference type="SAM" id="MobiDB-lite"/>
    </source>
</evidence>
<dbReference type="InterPro" id="IPR029787">
    <property type="entry name" value="Nucleotide_cyclase"/>
</dbReference>
<reference evidence="4 5" key="1">
    <citation type="journal article" date="2012" name="PLoS Negl. Trop. Dis.">
        <title>The Genome of Mycobacterium Africanum West African 2 Reveals a Lineage-Specific Locus and Genome Erosion Common to the M. tuberculosis Complex.</title>
        <authorList>
            <person name="Bentley S.D."/>
            <person name="Comas I."/>
            <person name="Bryant J.M."/>
            <person name="Walker D."/>
            <person name="Smith N.H."/>
            <person name="Harris S.R."/>
            <person name="Thurston S."/>
            <person name="Gagneux S."/>
            <person name="Wood J."/>
            <person name="Antonio M."/>
            <person name="Quail M.A."/>
            <person name="Gehre F."/>
            <person name="Adegbola R.A."/>
            <person name="Parkhill J."/>
            <person name="de Jong B.C."/>
        </authorList>
    </citation>
    <scope>NUCLEOTIDE SEQUENCE [LARGE SCALE GENOMIC DNA]</scope>
    <source>
        <strain evidence="4 5">CIPT 140010059</strain>
    </source>
</reference>
<evidence type="ECO:0000313" key="5">
    <source>
        <dbReference type="Proteomes" id="UP000008896"/>
    </source>
</evidence>
<dbReference type="Pfam" id="PF00211">
    <property type="entry name" value="Guanylate_cyc"/>
    <property type="match status" value="1"/>
</dbReference>
<feature type="domain" description="Guanylate cyclase" evidence="3">
    <location>
        <begin position="56"/>
        <end position="170"/>
    </location>
</feature>
<dbReference type="SUPFAM" id="SSF54001">
    <property type="entry name" value="Cysteine proteinases"/>
    <property type="match status" value="1"/>
</dbReference>
<dbReference type="InterPro" id="IPR038765">
    <property type="entry name" value="Papain-like_cys_pep_sf"/>
</dbReference>
<accession>A0AB72XIM5</accession>